<keyword evidence="3" id="KW-0418">Kinase</keyword>
<dbReference type="Gene3D" id="3.30.200.20">
    <property type="entry name" value="Phosphorylase Kinase, domain 1"/>
    <property type="match status" value="1"/>
</dbReference>
<proteinExistence type="predicted"/>
<evidence type="ECO:0000313" key="3">
    <source>
        <dbReference type="EMBL" id="KAF2114559.1"/>
    </source>
</evidence>
<dbReference type="GO" id="GO:0016301">
    <property type="term" value="F:kinase activity"/>
    <property type="evidence" value="ECO:0007669"/>
    <property type="project" value="UniProtKB-KW"/>
</dbReference>
<dbReference type="PANTHER" id="PTHR36091">
    <property type="entry name" value="ALTERED INHERITANCE OF MITOCHONDRIA PROTEIN 9, MITOCHONDRIAL"/>
    <property type="match status" value="1"/>
</dbReference>
<evidence type="ECO:0000256" key="1">
    <source>
        <dbReference type="SAM" id="MobiDB-lite"/>
    </source>
</evidence>
<dbReference type="PANTHER" id="PTHR36091:SF2">
    <property type="entry name" value="AMINOGLYCOSIDE PHOSPHOTRANSFERASE DOMAIN-CONTAINING PROTEIN"/>
    <property type="match status" value="1"/>
</dbReference>
<protein>
    <submittedName>
        <fullName evidence="3">Kinase-like domain-containing protein</fullName>
    </submittedName>
</protein>
<dbReference type="InterPro" id="IPR002575">
    <property type="entry name" value="Aminoglycoside_PTrfase"/>
</dbReference>
<dbReference type="EMBL" id="ML977325">
    <property type="protein sequence ID" value="KAF2114559.1"/>
    <property type="molecule type" value="Genomic_DNA"/>
</dbReference>
<dbReference type="SUPFAM" id="SSF56112">
    <property type="entry name" value="Protein kinase-like (PK-like)"/>
    <property type="match status" value="1"/>
</dbReference>
<sequence>MRTHLPGLRLSPGRRSHEAAVRRFVNSINTAVGDGCRYNEALRQKERFLPFDVLGLQAVAAKAIQKPASDVVSFQKLAEGGFNRTFVIGMKDGRELIARLPCPIAFPSQLTVASEVATLRLVRSRGVPVPEVLDYSTTRENAVGVEYIVMDKAAGEELGDRWFSLPDLDRAKLLGRLSQIENLLFSIPLPASGSIFYKRDLDKSIPSLEIPDTEFCVGPSVEQRWWHDRRGQLNINRGPFRTAEQFLKAGAEKELSWLRNYGQPCFPKLEYREFTNYQKSNPAEQIESLQKFLQIAPHLVPTSLELLKPTLRHPDLNPRNIFVDKDLRISSLIDWQHCSAVPLFLQVGVPDSFANFGDNESIQLKKPSLPPNFSSLSEEDQTQAIELYRRRHSHFYYFGGAFKFNNIHYKALRLSSTALKQRLCFNASSPWQGNTIPLKVALIQAAQNWHTLTAESTEKTSQCPISFTEEEAAKCLQINAAQDHIDEKVSLLRDTIGIGEDGWVSTEDYDRAVAENRRLKDELLKDASDEEKHLSIQHWPFDDHAEDGG</sequence>
<dbReference type="InterPro" id="IPR051035">
    <property type="entry name" value="Mito_inheritance_9"/>
</dbReference>
<keyword evidence="4" id="KW-1185">Reference proteome</keyword>
<gene>
    <name evidence="3" type="ORF">BDV96DRAFT_613213</name>
</gene>
<evidence type="ECO:0000313" key="4">
    <source>
        <dbReference type="Proteomes" id="UP000799770"/>
    </source>
</evidence>
<dbReference type="OrthoDB" id="10003767at2759"/>
<feature type="region of interest" description="Disordered" evidence="1">
    <location>
        <begin position="529"/>
        <end position="549"/>
    </location>
</feature>
<dbReference type="InterPro" id="IPR011009">
    <property type="entry name" value="Kinase-like_dom_sf"/>
</dbReference>
<dbReference type="Pfam" id="PF01636">
    <property type="entry name" value="APH"/>
    <property type="match status" value="1"/>
</dbReference>
<organism evidence="3 4">
    <name type="scientific">Lophiotrema nucula</name>
    <dbReference type="NCBI Taxonomy" id="690887"/>
    <lineage>
        <taxon>Eukaryota</taxon>
        <taxon>Fungi</taxon>
        <taxon>Dikarya</taxon>
        <taxon>Ascomycota</taxon>
        <taxon>Pezizomycotina</taxon>
        <taxon>Dothideomycetes</taxon>
        <taxon>Pleosporomycetidae</taxon>
        <taxon>Pleosporales</taxon>
        <taxon>Lophiotremataceae</taxon>
        <taxon>Lophiotrema</taxon>
    </lineage>
</organism>
<dbReference type="GO" id="GO:0005739">
    <property type="term" value="C:mitochondrion"/>
    <property type="evidence" value="ECO:0007669"/>
    <property type="project" value="TreeGrafter"/>
</dbReference>
<name>A0A6A5Z4Z4_9PLEO</name>
<dbReference type="AlphaFoldDB" id="A0A6A5Z4Z4"/>
<reference evidence="3" key="1">
    <citation type="journal article" date="2020" name="Stud. Mycol.">
        <title>101 Dothideomycetes genomes: a test case for predicting lifestyles and emergence of pathogens.</title>
        <authorList>
            <person name="Haridas S."/>
            <person name="Albert R."/>
            <person name="Binder M."/>
            <person name="Bloem J."/>
            <person name="Labutti K."/>
            <person name="Salamov A."/>
            <person name="Andreopoulos B."/>
            <person name="Baker S."/>
            <person name="Barry K."/>
            <person name="Bills G."/>
            <person name="Bluhm B."/>
            <person name="Cannon C."/>
            <person name="Castanera R."/>
            <person name="Culley D."/>
            <person name="Daum C."/>
            <person name="Ezra D."/>
            <person name="Gonzalez J."/>
            <person name="Henrissat B."/>
            <person name="Kuo A."/>
            <person name="Liang C."/>
            <person name="Lipzen A."/>
            <person name="Lutzoni F."/>
            <person name="Magnuson J."/>
            <person name="Mondo S."/>
            <person name="Nolan M."/>
            <person name="Ohm R."/>
            <person name="Pangilinan J."/>
            <person name="Park H.-J."/>
            <person name="Ramirez L."/>
            <person name="Alfaro M."/>
            <person name="Sun H."/>
            <person name="Tritt A."/>
            <person name="Yoshinaga Y."/>
            <person name="Zwiers L.-H."/>
            <person name="Turgeon B."/>
            <person name="Goodwin S."/>
            <person name="Spatafora J."/>
            <person name="Crous P."/>
            <person name="Grigoriev I."/>
        </authorList>
    </citation>
    <scope>NUCLEOTIDE SEQUENCE</scope>
    <source>
        <strain evidence="3">CBS 627.86</strain>
    </source>
</reference>
<dbReference type="Proteomes" id="UP000799770">
    <property type="component" value="Unassembled WGS sequence"/>
</dbReference>
<evidence type="ECO:0000259" key="2">
    <source>
        <dbReference type="Pfam" id="PF01636"/>
    </source>
</evidence>
<accession>A0A6A5Z4Z4</accession>
<keyword evidence="3" id="KW-0808">Transferase</keyword>
<feature type="domain" description="Aminoglycoside phosphotransferase" evidence="2">
    <location>
        <begin position="75"/>
        <end position="339"/>
    </location>
</feature>